<gene>
    <name evidence="3" type="ORF">HGA10_13595</name>
</gene>
<dbReference type="SUPFAM" id="SSF52540">
    <property type="entry name" value="P-loop containing nucleoside triphosphate hydrolases"/>
    <property type="match status" value="1"/>
</dbReference>
<dbReference type="InterPro" id="IPR056884">
    <property type="entry name" value="NPHP3-like_N"/>
</dbReference>
<name>A0A846W506_9NOCA</name>
<dbReference type="Gene3D" id="3.40.50.300">
    <property type="entry name" value="P-loop containing nucleotide triphosphate hydrolases"/>
    <property type="match status" value="1"/>
</dbReference>
<keyword evidence="3" id="KW-0547">Nucleotide-binding</keyword>
<dbReference type="AlphaFoldDB" id="A0A846W506"/>
<dbReference type="Pfam" id="PF13374">
    <property type="entry name" value="TPR_10"/>
    <property type="match status" value="4"/>
</dbReference>
<dbReference type="InterPro" id="IPR027417">
    <property type="entry name" value="P-loop_NTPase"/>
</dbReference>
<sequence>MALVVASQCEGLGRIEHIDTLAGELLTELRELGGWMPVTADGAPLVDPGHVELRHAVSSAFTTAKRQQATLLVSFIGHGHYDPEDRKFFLLAKDSLDENTTEVPDRDKALDLGSRIQTDLKRNEQGRLDGLVMLVDACASGRAINVAGSEWFTAIPRNAARMELLTASADDAPAFNACFTRTIINTLRTGDPTGPSQIFVETLRTPIARGCTNQDPGHLSLTMSGAAQALRGGDPGLWLVPNRARSDCLTGRPSAGLVDQLTRDLLWTRDVARTIRKLVTHEPPRLRLLIGPAGSGKSAIMGMLVRATRPELIPPKYIHAAVFLDATSSPLTVAEELATQLGHTLPGFAAAAARTANSLTEEQQRTLGALDRLVVLPFAKVASDDPVHIVIDGLDQPDPGNREALVAAIGAVTTDESVSDLCVIAGIRQGTRVDEDPRLAHGFEIFLELPTARTVVEATFTFAGGLLPDDNGLDDLVPEDTTVGGGWLISRLFTEVSQLPDNWTDTGDSTLNAAIAQRITDASASASASEEDQTPTYATHIDRILAILAAAGVGPVLPLDLAGQALNNLGTPLSPAELRDLLASLGVLVARSAASTADERIGLAHLAFAEPIERHLEIDMRTAHRAIADTLGTKDPQQSTLDYRARSGARHLARAGRAHEALVLVYSLQGNRAADNLALWTALLPEIDPADHREVVVTRNNIAQTLGQTGDTDAALKAFRSLLADEERTFGTDHRSTLIIRNNIAGFLGETGNPNAALVAFRQLLSDQERILGPDHPDALRTRHNIAAWLGETGNPNAALTAYHQLLPDHERILGPLHPTTLHTQQNIAAWLGRSGDPSAALAALLQLLPDLERVLGPDHPATLIARGNIASWLGETGEVSQALTTYRQLLPDLKRTLGLDHPDTLDTRDRIAFWLGRSGAPEAQLAVLRQLLLDRERILGSGHPETQNTRKSIAYLETLMTRGKDLYTDTQPLTKRE</sequence>
<feature type="domain" description="Nephrocystin 3-like N-terminal" evidence="2">
    <location>
        <begin position="283"/>
        <end position="413"/>
    </location>
</feature>
<dbReference type="InterPro" id="IPR011990">
    <property type="entry name" value="TPR-like_helical_dom_sf"/>
</dbReference>
<proteinExistence type="predicted"/>
<dbReference type="SUPFAM" id="SSF48452">
    <property type="entry name" value="TPR-like"/>
    <property type="match status" value="2"/>
</dbReference>
<evidence type="ECO:0000256" key="1">
    <source>
        <dbReference type="ARBA" id="ARBA00022737"/>
    </source>
</evidence>
<evidence type="ECO:0000313" key="4">
    <source>
        <dbReference type="Proteomes" id="UP000572007"/>
    </source>
</evidence>
<keyword evidence="1" id="KW-0677">Repeat</keyword>
<dbReference type="Pfam" id="PF13424">
    <property type="entry name" value="TPR_12"/>
    <property type="match status" value="1"/>
</dbReference>
<dbReference type="Pfam" id="PF24883">
    <property type="entry name" value="NPHP3_N"/>
    <property type="match status" value="1"/>
</dbReference>
<protein>
    <submittedName>
        <fullName evidence="3">ATP-binding protein</fullName>
    </submittedName>
</protein>
<dbReference type="GO" id="GO:0005524">
    <property type="term" value="F:ATP binding"/>
    <property type="evidence" value="ECO:0007669"/>
    <property type="project" value="UniProtKB-KW"/>
</dbReference>
<keyword evidence="3" id="KW-0067">ATP-binding</keyword>
<dbReference type="EMBL" id="JAAXOM010000003">
    <property type="protein sequence ID" value="NKX88342.1"/>
    <property type="molecule type" value="Genomic_DNA"/>
</dbReference>
<accession>A0A846W506</accession>
<dbReference type="PANTHER" id="PTHR46082:SF6">
    <property type="entry name" value="AAA+ ATPASE DOMAIN-CONTAINING PROTEIN-RELATED"/>
    <property type="match status" value="1"/>
</dbReference>
<reference evidence="3 4" key="1">
    <citation type="submission" date="2020-04" db="EMBL/GenBank/DDBJ databases">
        <title>MicrobeNet Type strains.</title>
        <authorList>
            <person name="Nicholson A.C."/>
        </authorList>
    </citation>
    <scope>NUCLEOTIDE SEQUENCE [LARGE SCALE GENOMIC DNA]</scope>
    <source>
        <strain evidence="3 4">DSM 44960</strain>
    </source>
</reference>
<dbReference type="Gene3D" id="1.25.40.10">
    <property type="entry name" value="Tetratricopeptide repeat domain"/>
    <property type="match status" value="2"/>
</dbReference>
<keyword evidence="4" id="KW-1185">Reference proteome</keyword>
<evidence type="ECO:0000259" key="2">
    <source>
        <dbReference type="Pfam" id="PF24883"/>
    </source>
</evidence>
<evidence type="ECO:0000313" key="3">
    <source>
        <dbReference type="EMBL" id="NKX88342.1"/>
    </source>
</evidence>
<comment type="caution">
    <text evidence="3">The sequence shown here is derived from an EMBL/GenBank/DDBJ whole genome shotgun (WGS) entry which is preliminary data.</text>
</comment>
<organism evidence="3 4">
    <name type="scientific">Nocardia coubleae</name>
    <dbReference type="NCBI Taxonomy" id="356147"/>
    <lineage>
        <taxon>Bacteria</taxon>
        <taxon>Bacillati</taxon>
        <taxon>Actinomycetota</taxon>
        <taxon>Actinomycetes</taxon>
        <taxon>Mycobacteriales</taxon>
        <taxon>Nocardiaceae</taxon>
        <taxon>Nocardia</taxon>
    </lineage>
</organism>
<dbReference type="InterPro" id="IPR053137">
    <property type="entry name" value="NLR-like"/>
</dbReference>
<dbReference type="PANTHER" id="PTHR46082">
    <property type="entry name" value="ATP/GTP-BINDING PROTEIN-RELATED"/>
    <property type="match status" value="1"/>
</dbReference>
<dbReference type="Proteomes" id="UP000572007">
    <property type="component" value="Unassembled WGS sequence"/>
</dbReference>